<evidence type="ECO:0000313" key="3">
    <source>
        <dbReference type="Proteomes" id="UP000272015"/>
    </source>
</evidence>
<proteinExistence type="predicted"/>
<sequence>MPKESVFTMKLESELRAEFVAEAAAEHRPASQVARDLMREYIQRQRDAREYQAFLSGKVDAARESLRAGHGIDNADVEAEFDRKRANATS</sequence>
<organism evidence="2 3">
    <name type="scientific">Cryobacterium melibiosiphilum</name>
    <dbReference type="NCBI Taxonomy" id="995039"/>
    <lineage>
        <taxon>Bacteria</taxon>
        <taxon>Bacillati</taxon>
        <taxon>Actinomycetota</taxon>
        <taxon>Actinomycetes</taxon>
        <taxon>Micrococcales</taxon>
        <taxon>Microbacteriaceae</taxon>
        <taxon>Cryobacterium</taxon>
    </lineage>
</organism>
<feature type="region of interest" description="Disordered" evidence="1">
    <location>
        <begin position="68"/>
        <end position="90"/>
    </location>
</feature>
<accession>A0A3A5MXU4</accession>
<name>A0A3A5MXU4_9MICO</name>
<evidence type="ECO:0000313" key="2">
    <source>
        <dbReference type="EMBL" id="RJT90846.1"/>
    </source>
</evidence>
<protein>
    <submittedName>
        <fullName evidence="2">Antitoxin of toxin-antitoxin stability system</fullName>
    </submittedName>
</protein>
<dbReference type="EMBL" id="QZVS01000055">
    <property type="protein sequence ID" value="RJT90846.1"/>
    <property type="molecule type" value="Genomic_DNA"/>
</dbReference>
<keyword evidence="3" id="KW-1185">Reference proteome</keyword>
<dbReference type="Proteomes" id="UP000272015">
    <property type="component" value="Unassembled WGS sequence"/>
</dbReference>
<gene>
    <name evidence="2" type="ORF">D6T64_02980</name>
</gene>
<dbReference type="OrthoDB" id="5124853at2"/>
<dbReference type="RefSeq" id="WP_119971366.1">
    <property type="nucleotide sequence ID" value="NZ_JBHSQA010000004.1"/>
</dbReference>
<feature type="compositionally biased region" description="Basic and acidic residues" evidence="1">
    <location>
        <begin position="80"/>
        <end position="90"/>
    </location>
</feature>
<dbReference type="AlphaFoldDB" id="A0A3A5MXU4"/>
<comment type="caution">
    <text evidence="2">The sequence shown here is derived from an EMBL/GenBank/DDBJ whole genome shotgun (WGS) entry which is preliminary data.</text>
</comment>
<evidence type="ECO:0000256" key="1">
    <source>
        <dbReference type="SAM" id="MobiDB-lite"/>
    </source>
</evidence>
<reference evidence="2 3" key="1">
    <citation type="submission" date="2018-09" db="EMBL/GenBank/DDBJ databases">
        <title>Novel species of Cryobacterium.</title>
        <authorList>
            <person name="Liu Q."/>
            <person name="Xin Y.-H."/>
        </authorList>
    </citation>
    <scope>NUCLEOTIDE SEQUENCE [LARGE SCALE GENOMIC DNA]</scope>
    <source>
        <strain evidence="2 3">Hh39</strain>
    </source>
</reference>